<keyword evidence="1" id="KW-1133">Transmembrane helix</keyword>
<evidence type="ECO:0000256" key="1">
    <source>
        <dbReference type="SAM" id="Phobius"/>
    </source>
</evidence>
<name>A0A6G1C4M5_9ORYZ</name>
<accession>A0A6G1C4M5</accession>
<feature type="transmembrane region" description="Helical" evidence="1">
    <location>
        <begin position="64"/>
        <end position="85"/>
    </location>
</feature>
<keyword evidence="1" id="KW-0812">Transmembrane</keyword>
<feature type="transmembrane region" description="Helical" evidence="1">
    <location>
        <begin position="31"/>
        <end position="52"/>
    </location>
</feature>
<comment type="caution">
    <text evidence="2">The sequence shown here is derived from an EMBL/GenBank/DDBJ whole genome shotgun (WGS) entry which is preliminary data.</text>
</comment>
<dbReference type="Proteomes" id="UP000479710">
    <property type="component" value="Unassembled WGS sequence"/>
</dbReference>
<sequence length="91" mass="9451">MLHPSPAAGGQTVTMLSGWPVSSSAKPWKTGALSCIGSQLTGAIFFLAIVLIHLKMVLEKLTAVTGRVAVATAFATLSLVVYVIGPLFMHA</sequence>
<evidence type="ECO:0000313" key="2">
    <source>
        <dbReference type="EMBL" id="KAF0894981.1"/>
    </source>
</evidence>
<keyword evidence="3" id="KW-1185">Reference proteome</keyword>
<protein>
    <submittedName>
        <fullName evidence="2">Uncharacterized protein</fullName>
    </submittedName>
</protein>
<gene>
    <name evidence="2" type="ORF">E2562_004970</name>
</gene>
<reference evidence="2 3" key="1">
    <citation type="submission" date="2019-11" db="EMBL/GenBank/DDBJ databases">
        <title>Whole genome sequence of Oryza granulata.</title>
        <authorList>
            <person name="Li W."/>
        </authorList>
    </citation>
    <scope>NUCLEOTIDE SEQUENCE [LARGE SCALE GENOMIC DNA]</scope>
    <source>
        <strain evidence="3">cv. Menghai</strain>
        <tissue evidence="2">Leaf</tissue>
    </source>
</reference>
<dbReference type="AlphaFoldDB" id="A0A6G1C4M5"/>
<organism evidence="2 3">
    <name type="scientific">Oryza meyeriana var. granulata</name>
    <dbReference type="NCBI Taxonomy" id="110450"/>
    <lineage>
        <taxon>Eukaryota</taxon>
        <taxon>Viridiplantae</taxon>
        <taxon>Streptophyta</taxon>
        <taxon>Embryophyta</taxon>
        <taxon>Tracheophyta</taxon>
        <taxon>Spermatophyta</taxon>
        <taxon>Magnoliopsida</taxon>
        <taxon>Liliopsida</taxon>
        <taxon>Poales</taxon>
        <taxon>Poaceae</taxon>
        <taxon>BOP clade</taxon>
        <taxon>Oryzoideae</taxon>
        <taxon>Oryzeae</taxon>
        <taxon>Oryzinae</taxon>
        <taxon>Oryza</taxon>
        <taxon>Oryza meyeriana</taxon>
    </lineage>
</organism>
<keyword evidence="1" id="KW-0472">Membrane</keyword>
<evidence type="ECO:0000313" key="3">
    <source>
        <dbReference type="Proteomes" id="UP000479710"/>
    </source>
</evidence>
<dbReference type="EMBL" id="SPHZ02000010">
    <property type="protein sequence ID" value="KAF0894981.1"/>
    <property type="molecule type" value="Genomic_DNA"/>
</dbReference>
<proteinExistence type="predicted"/>